<evidence type="ECO:0000313" key="3">
    <source>
        <dbReference type="Proteomes" id="UP001596060"/>
    </source>
</evidence>
<dbReference type="EMBL" id="JBHSLU010000164">
    <property type="protein sequence ID" value="MFC5509379.1"/>
    <property type="molecule type" value="Genomic_DNA"/>
</dbReference>
<evidence type="ECO:0000313" key="2">
    <source>
        <dbReference type="EMBL" id="MFC5509379.1"/>
    </source>
</evidence>
<reference evidence="3" key="1">
    <citation type="journal article" date="2019" name="Int. J. Syst. Evol. Microbiol.">
        <title>The Global Catalogue of Microorganisms (GCM) 10K type strain sequencing project: providing services to taxonomists for standard genome sequencing and annotation.</title>
        <authorList>
            <consortium name="The Broad Institute Genomics Platform"/>
            <consortium name="The Broad Institute Genome Sequencing Center for Infectious Disease"/>
            <person name="Wu L."/>
            <person name="Ma J."/>
        </authorList>
    </citation>
    <scope>NUCLEOTIDE SEQUENCE [LARGE SCALE GENOMIC DNA]</scope>
    <source>
        <strain evidence="3">CCUG 43117</strain>
    </source>
</reference>
<dbReference type="Proteomes" id="UP001596060">
    <property type="component" value="Unassembled WGS sequence"/>
</dbReference>
<gene>
    <name evidence="2" type="ORF">ACFPN9_29630</name>
</gene>
<protein>
    <recommendedName>
        <fullName evidence="4">Relaxase/mobilization nuclease domain-containing protein</fullName>
    </recommendedName>
</protein>
<feature type="compositionally biased region" description="Basic and acidic residues" evidence="1">
    <location>
        <begin position="259"/>
        <end position="270"/>
    </location>
</feature>
<keyword evidence="3" id="KW-1185">Reference proteome</keyword>
<feature type="region of interest" description="Disordered" evidence="1">
    <location>
        <begin position="249"/>
        <end position="325"/>
    </location>
</feature>
<sequence>MVGLAAMGVEAALNAMRRLAPPGAAAFHHISLSPSAEWAAGDLVVAAASVVRELGGDPATHPHVIVLHHKPGAAGRGSLHAHVVVSHWLGPSQRLDDAWSHLRLERLARELEWSHREPLTRGRHDKAVAKALRARGLPEIADALLTTECVEPVPRSVVTASARQALTRQGIDDVAARSVVTAAWSQGDTPASFRAALAEAGLLVVPGQKQGVWVVQSSGGVVIGALDRIVRQKRGDVVARMEVTDEHYNAAPRTGAFDPHPEGRQQDRDLAPPTRFAGGSGGADTVGSDPRGPNGHPGGAAEHPRQPAPHRAGDPASARRRVRDRAAATALASAISMPEIKAEVERRYLQRRLDELREVHDAAREKLALARVPLPMPDSLIQARLRADRARQASRATRDAMHAASARLDAINAAEPRGFAVLAAWIGGRARRLRQEAAEAAEDDRRARERHEDANRLSGVFQAALEAEAERVSAKRVQAVAVVSLLVV</sequence>
<accession>A0ABW0PF01</accession>
<proteinExistence type="predicted"/>
<evidence type="ECO:0008006" key="4">
    <source>
        <dbReference type="Google" id="ProtNLM"/>
    </source>
</evidence>
<evidence type="ECO:0000256" key="1">
    <source>
        <dbReference type="SAM" id="MobiDB-lite"/>
    </source>
</evidence>
<organism evidence="2 3">
    <name type="scientific">Bosea massiliensis</name>
    <dbReference type="NCBI Taxonomy" id="151419"/>
    <lineage>
        <taxon>Bacteria</taxon>
        <taxon>Pseudomonadati</taxon>
        <taxon>Pseudomonadota</taxon>
        <taxon>Alphaproteobacteria</taxon>
        <taxon>Hyphomicrobiales</taxon>
        <taxon>Boseaceae</taxon>
        <taxon>Bosea</taxon>
    </lineage>
</organism>
<comment type="caution">
    <text evidence="2">The sequence shown here is derived from an EMBL/GenBank/DDBJ whole genome shotgun (WGS) entry which is preliminary data.</text>
</comment>
<name>A0ABW0PF01_9HYPH</name>